<sequence length="331" mass="38806">MNWKQQLYESVNRIATQYVDHPGILGVAIGGSVARGMAWKYSDLELCVVVEDYLQDLDYFNYLNNIGVEIIQIKKQNIQEFLADGDSLMNNVLQFPIQIYKCRIVHDPSGILMRFKDVYDATLFHPEVTQSKRDNSLTAADQRYKQAMELLDSENDITALAHLRLGMNDLLLAYYWHYNILPRSQNRTIYLLKQNAKKFGFESFYKAFIQLFCLKNPLPEMKKRLFQAQPAIYHLAQSGWGSNSVPFLQNAVDQNLEWGYETSILYVYKWCVHLLQSSDNENQEIMNREFFCLSNPELYRFLDYDKVTKDNIRDMAALYREQYNALINDKV</sequence>
<comment type="caution">
    <text evidence="1">The sequence shown here is derived from an EMBL/GenBank/DDBJ whole genome shotgun (WGS) entry which is preliminary data.</text>
</comment>
<keyword evidence="2" id="KW-1185">Reference proteome</keyword>
<evidence type="ECO:0000313" key="1">
    <source>
        <dbReference type="EMBL" id="GLX68462.1"/>
    </source>
</evidence>
<gene>
    <name evidence="1" type="ORF">MU1_28070</name>
</gene>
<accession>A0ABQ6GFM5</accession>
<dbReference type="EMBL" id="BSSQ01000011">
    <property type="protein sequence ID" value="GLX68462.1"/>
    <property type="molecule type" value="Genomic_DNA"/>
</dbReference>
<name>A0ABQ6GFM5_9BACL</name>
<dbReference type="SUPFAM" id="SSF81301">
    <property type="entry name" value="Nucleotidyltransferase"/>
    <property type="match status" value="1"/>
</dbReference>
<organism evidence="1 2">
    <name type="scientific">Paenibacillus glycanilyticus</name>
    <dbReference type="NCBI Taxonomy" id="126569"/>
    <lineage>
        <taxon>Bacteria</taxon>
        <taxon>Bacillati</taxon>
        <taxon>Bacillota</taxon>
        <taxon>Bacilli</taxon>
        <taxon>Bacillales</taxon>
        <taxon>Paenibacillaceae</taxon>
        <taxon>Paenibacillus</taxon>
    </lineage>
</organism>
<protein>
    <recommendedName>
        <fullName evidence="3">Polymerase nucleotidyl transferase domain-containing protein</fullName>
    </recommendedName>
</protein>
<evidence type="ECO:0008006" key="3">
    <source>
        <dbReference type="Google" id="ProtNLM"/>
    </source>
</evidence>
<dbReference type="CDD" id="cd05403">
    <property type="entry name" value="NT_KNTase_like"/>
    <property type="match status" value="1"/>
</dbReference>
<dbReference type="InterPro" id="IPR043519">
    <property type="entry name" value="NT_sf"/>
</dbReference>
<dbReference type="Gene3D" id="3.30.460.10">
    <property type="entry name" value="Beta Polymerase, domain 2"/>
    <property type="match status" value="1"/>
</dbReference>
<proteinExistence type="predicted"/>
<dbReference type="Proteomes" id="UP001157114">
    <property type="component" value="Unassembled WGS sequence"/>
</dbReference>
<dbReference type="RefSeq" id="WP_284239192.1">
    <property type="nucleotide sequence ID" value="NZ_BSSQ01000011.1"/>
</dbReference>
<reference evidence="1 2" key="1">
    <citation type="submission" date="2023-03" db="EMBL/GenBank/DDBJ databases">
        <title>Draft genome sequence of the bacteria which degrade cell wall of Tricholomamatutake.</title>
        <authorList>
            <person name="Konishi Y."/>
            <person name="Fukuta Y."/>
            <person name="Shirasaka N."/>
        </authorList>
    </citation>
    <scope>NUCLEOTIDE SEQUENCE [LARGE SCALE GENOMIC DNA]</scope>
    <source>
        <strain evidence="2">mu1</strain>
    </source>
</reference>
<evidence type="ECO:0000313" key="2">
    <source>
        <dbReference type="Proteomes" id="UP001157114"/>
    </source>
</evidence>